<gene>
    <name evidence="6" type="ORF">C2845_PM17G05010</name>
</gene>
<dbReference type="EMBL" id="PQIB02000014">
    <property type="protein sequence ID" value="RLM69101.1"/>
    <property type="molecule type" value="Genomic_DNA"/>
</dbReference>
<dbReference type="GO" id="GO:0032259">
    <property type="term" value="P:methylation"/>
    <property type="evidence" value="ECO:0007669"/>
    <property type="project" value="UniProtKB-KW"/>
</dbReference>
<dbReference type="FunFam" id="3.30.40.10:FF:001337">
    <property type="entry name" value="PHD transcription factor"/>
    <property type="match status" value="1"/>
</dbReference>
<feature type="domain" description="PHD-type" evidence="5">
    <location>
        <begin position="87"/>
        <end position="137"/>
    </location>
</feature>
<evidence type="ECO:0000313" key="6">
    <source>
        <dbReference type="EMBL" id="RLM69101.1"/>
    </source>
</evidence>
<organism evidence="6 7">
    <name type="scientific">Panicum miliaceum</name>
    <name type="common">Proso millet</name>
    <name type="synonym">Broomcorn millet</name>
    <dbReference type="NCBI Taxonomy" id="4540"/>
    <lineage>
        <taxon>Eukaryota</taxon>
        <taxon>Viridiplantae</taxon>
        <taxon>Streptophyta</taxon>
        <taxon>Embryophyta</taxon>
        <taxon>Tracheophyta</taxon>
        <taxon>Spermatophyta</taxon>
        <taxon>Magnoliopsida</taxon>
        <taxon>Liliopsida</taxon>
        <taxon>Poales</taxon>
        <taxon>Poaceae</taxon>
        <taxon>PACMAD clade</taxon>
        <taxon>Panicoideae</taxon>
        <taxon>Panicodae</taxon>
        <taxon>Paniceae</taxon>
        <taxon>Panicinae</taxon>
        <taxon>Panicum</taxon>
        <taxon>Panicum sect. Panicum</taxon>
    </lineage>
</organism>
<keyword evidence="2 4" id="KW-0863">Zinc-finger</keyword>
<dbReference type="PANTHER" id="PTHR48442">
    <property type="entry name" value="SET DOMAIN-CONTAINING PROTEIN"/>
    <property type="match status" value="1"/>
</dbReference>
<dbReference type="Pfam" id="PF00628">
    <property type="entry name" value="PHD"/>
    <property type="match status" value="1"/>
</dbReference>
<name>A0A3L6Q1U3_PANMI</name>
<evidence type="ECO:0000313" key="7">
    <source>
        <dbReference type="Proteomes" id="UP000275267"/>
    </source>
</evidence>
<dbReference type="GO" id="GO:0008270">
    <property type="term" value="F:zinc ion binding"/>
    <property type="evidence" value="ECO:0007669"/>
    <property type="project" value="UniProtKB-KW"/>
</dbReference>
<dbReference type="Proteomes" id="UP000275267">
    <property type="component" value="Unassembled WGS sequence"/>
</dbReference>
<evidence type="ECO:0000256" key="1">
    <source>
        <dbReference type="ARBA" id="ARBA00022723"/>
    </source>
</evidence>
<keyword evidence="1" id="KW-0479">Metal-binding</keyword>
<dbReference type="InterPro" id="IPR053114">
    <property type="entry name" value="ATXR5/ATXR6"/>
</dbReference>
<dbReference type="InterPro" id="IPR011011">
    <property type="entry name" value="Znf_FYVE_PHD"/>
</dbReference>
<evidence type="ECO:0000259" key="5">
    <source>
        <dbReference type="PROSITE" id="PS50016"/>
    </source>
</evidence>
<keyword evidence="3" id="KW-0862">Zinc</keyword>
<dbReference type="InterPro" id="IPR013083">
    <property type="entry name" value="Znf_RING/FYVE/PHD"/>
</dbReference>
<dbReference type="Gene3D" id="3.30.40.10">
    <property type="entry name" value="Zinc/RING finger domain, C3HC4 (zinc finger)"/>
    <property type="match status" value="1"/>
</dbReference>
<accession>A0A3L6Q1U3</accession>
<evidence type="ECO:0000256" key="4">
    <source>
        <dbReference type="PROSITE-ProRule" id="PRU00146"/>
    </source>
</evidence>
<dbReference type="InterPro" id="IPR019787">
    <property type="entry name" value="Znf_PHD-finger"/>
</dbReference>
<dbReference type="GO" id="GO:0008168">
    <property type="term" value="F:methyltransferase activity"/>
    <property type="evidence" value="ECO:0007669"/>
    <property type="project" value="UniProtKB-KW"/>
</dbReference>
<dbReference type="SMART" id="SM00249">
    <property type="entry name" value="PHD"/>
    <property type="match status" value="1"/>
</dbReference>
<protein>
    <submittedName>
        <fullName evidence="6">Histone-lysine N-methyltransferase ATXR5</fullName>
    </submittedName>
</protein>
<evidence type="ECO:0000256" key="3">
    <source>
        <dbReference type="ARBA" id="ARBA00022833"/>
    </source>
</evidence>
<dbReference type="AlphaFoldDB" id="A0A3L6Q1U3"/>
<dbReference type="STRING" id="4540.A0A3L6Q1U3"/>
<keyword evidence="7" id="KW-1185">Reference proteome</keyword>
<comment type="caution">
    <text evidence="6">The sequence shown here is derived from an EMBL/GenBank/DDBJ whole genome shotgun (WGS) entry which is preliminary data.</text>
</comment>
<proteinExistence type="predicted"/>
<evidence type="ECO:0000256" key="2">
    <source>
        <dbReference type="ARBA" id="ARBA00022771"/>
    </source>
</evidence>
<sequence>MGSHAPSSSTSPEVERKRIIAPMWPHELPVPRRFCPMAVVMHRLRPVNKETPTPRRFSTMADVMRRSRPVDALLPFAPAREAIYDDAVVCDTCGSGDRGDELLLCDRCDRGRHTFCLRPIAAMVPIGPWFCSDCAPPVKRFKSFPMDQDKIIEFFRIQNDDQDGEPAKCRVSQGLRHL</sequence>
<reference evidence="7" key="1">
    <citation type="journal article" date="2019" name="Nat. Commun.">
        <title>The genome of broomcorn millet.</title>
        <authorList>
            <person name="Zou C."/>
            <person name="Miki D."/>
            <person name="Li D."/>
            <person name="Tang Q."/>
            <person name="Xiao L."/>
            <person name="Rajput S."/>
            <person name="Deng P."/>
            <person name="Jia W."/>
            <person name="Huang R."/>
            <person name="Zhang M."/>
            <person name="Sun Y."/>
            <person name="Hu J."/>
            <person name="Fu X."/>
            <person name="Schnable P.S."/>
            <person name="Li F."/>
            <person name="Zhang H."/>
            <person name="Feng B."/>
            <person name="Zhu X."/>
            <person name="Liu R."/>
            <person name="Schnable J.C."/>
            <person name="Zhu J.-K."/>
            <person name="Zhang H."/>
        </authorList>
    </citation>
    <scope>NUCLEOTIDE SEQUENCE [LARGE SCALE GENOMIC DNA]</scope>
</reference>
<dbReference type="SUPFAM" id="SSF57903">
    <property type="entry name" value="FYVE/PHD zinc finger"/>
    <property type="match status" value="1"/>
</dbReference>
<dbReference type="PROSITE" id="PS50016">
    <property type="entry name" value="ZF_PHD_2"/>
    <property type="match status" value="1"/>
</dbReference>
<dbReference type="OrthoDB" id="1428361at2759"/>
<dbReference type="PANTHER" id="PTHR48442:SF1">
    <property type="entry name" value="SET DOMAIN-CONTAINING PROTEIN"/>
    <property type="match status" value="1"/>
</dbReference>
<dbReference type="InterPro" id="IPR001965">
    <property type="entry name" value="Znf_PHD"/>
</dbReference>